<evidence type="ECO:0000313" key="2">
    <source>
        <dbReference type="Proteomes" id="UP000326582"/>
    </source>
</evidence>
<reference evidence="2" key="1">
    <citation type="journal article" date="2019" name="MBio">
        <title>Comparative genomics for the elucidation of multidrug resistance (MDR) in Candida lusitaniae.</title>
        <authorList>
            <person name="Kannan A."/>
            <person name="Asner S.A."/>
            <person name="Trachsel E."/>
            <person name="Kelly S."/>
            <person name="Parker J."/>
            <person name="Sanglard D."/>
        </authorList>
    </citation>
    <scope>NUCLEOTIDE SEQUENCE [LARGE SCALE GENOMIC DNA]</scope>
    <source>
        <strain evidence="2">P1</strain>
    </source>
</reference>
<proteinExistence type="predicted"/>
<name>A0ACD0WSZ1_CLALS</name>
<gene>
    <name evidence="1" type="ORF">EJF14_80255</name>
</gene>
<organism evidence="1 2">
    <name type="scientific">Clavispora lusitaniae</name>
    <name type="common">Candida lusitaniae</name>
    <dbReference type="NCBI Taxonomy" id="36911"/>
    <lineage>
        <taxon>Eukaryota</taxon>
        <taxon>Fungi</taxon>
        <taxon>Dikarya</taxon>
        <taxon>Ascomycota</taxon>
        <taxon>Saccharomycotina</taxon>
        <taxon>Pichiomycetes</taxon>
        <taxon>Metschnikowiaceae</taxon>
        <taxon>Clavispora</taxon>
    </lineage>
</organism>
<dbReference type="Proteomes" id="UP000326582">
    <property type="component" value="Chromosome 8"/>
</dbReference>
<dbReference type="EMBL" id="CP038491">
    <property type="protein sequence ID" value="QFZ30536.1"/>
    <property type="molecule type" value="Genomic_DNA"/>
</dbReference>
<accession>A0ACD0WSZ1</accession>
<evidence type="ECO:0000313" key="1">
    <source>
        <dbReference type="EMBL" id="QFZ30536.1"/>
    </source>
</evidence>
<sequence>MDFTNADIPELADNTERKETTTNSSANEKTEEVIHKLEEDIDSAYSSLEARFSSLWKNASSGAQSLQDKMGLEERKKKFMDQLKSAKENINNNESVQHNISSLENQLKDLGEHVKGFESKIDFKTISDQANKALDSLDSKLEGIEQQAGQIVSSFASFFSSMVSIDKPAKPEIKEPETIFSTSAVSSAAYGSTRYETDLFKLHTTESRYLEAFENEEEELKSFDAESKTTDISSLLKKYPDTLEKLMNSLVPVKIPYNVFWYRYFRLENELKENELKRKELLSKKDLSKDKSSANEEDGDEDEDEEDFTWDDDEDEEEEEDDAAVPVEKP</sequence>
<keyword evidence="2" id="KW-1185">Reference proteome</keyword>
<protein>
    <submittedName>
        <fullName evidence="1">BSD domain-containing protein</fullName>
    </submittedName>
</protein>